<dbReference type="EMBL" id="JAHMHS010000001">
    <property type="protein sequence ID" value="KAK1731722.1"/>
    <property type="molecule type" value="Genomic_DNA"/>
</dbReference>
<reference evidence="1" key="1">
    <citation type="submission" date="2021-12" db="EMBL/GenBank/DDBJ databases">
        <title>Comparative genomics, transcriptomics and evolutionary studies reveal genomic signatures of adaptation to plant cell wall in hemibiotrophic fungi.</title>
        <authorList>
            <consortium name="DOE Joint Genome Institute"/>
            <person name="Baroncelli R."/>
            <person name="Diaz J.F."/>
            <person name="Benocci T."/>
            <person name="Peng M."/>
            <person name="Battaglia E."/>
            <person name="Haridas S."/>
            <person name="Andreopoulos W."/>
            <person name="Labutti K."/>
            <person name="Pangilinan J."/>
            <person name="Floch G.L."/>
            <person name="Makela M.R."/>
            <person name="Henrissat B."/>
            <person name="Grigoriev I.V."/>
            <person name="Crouch J.A."/>
            <person name="De Vries R.P."/>
            <person name="Sukno S.A."/>
            <person name="Thon M.R."/>
        </authorList>
    </citation>
    <scope>NUCLEOTIDE SEQUENCE</scope>
    <source>
        <strain evidence="1">CBS 112980</strain>
    </source>
</reference>
<dbReference type="Proteomes" id="UP001244207">
    <property type="component" value="Unassembled WGS sequence"/>
</dbReference>
<protein>
    <submittedName>
        <fullName evidence="1">Uncharacterized protein</fullName>
    </submittedName>
</protein>
<proteinExistence type="predicted"/>
<sequence length="208" mass="23049">MFRNTCWLAYMDIKQNTTCSGCWLIQPITSRSYLTLPELRSAKVFLNVPLTVPAFRIRISWEDPPNGRLSSRTPCAVPASSQSRCWFQFPGHEALIVVSCRICCCMAPAWHEQADLSLLTHLFRTAVCAIQHGQPTSHSPANPIGNQYCNSSGPRSPPALIEAGIVRNVASCRPHWLIRTGADQLNGPSRTRRLASLVTSAPHWTSPL</sequence>
<comment type="caution">
    <text evidence="1">The sequence shown here is derived from an EMBL/GenBank/DDBJ whole genome shotgun (WGS) entry which is preliminary data.</text>
</comment>
<evidence type="ECO:0000313" key="1">
    <source>
        <dbReference type="EMBL" id="KAK1731722.1"/>
    </source>
</evidence>
<accession>A0AAD9D2T6</accession>
<dbReference type="AlphaFoldDB" id="A0AAD9D2T6"/>
<organism evidence="1 2">
    <name type="scientific">Glomerella acutata</name>
    <name type="common">Colletotrichum acutatum</name>
    <dbReference type="NCBI Taxonomy" id="27357"/>
    <lineage>
        <taxon>Eukaryota</taxon>
        <taxon>Fungi</taxon>
        <taxon>Dikarya</taxon>
        <taxon>Ascomycota</taxon>
        <taxon>Pezizomycotina</taxon>
        <taxon>Sordariomycetes</taxon>
        <taxon>Hypocreomycetidae</taxon>
        <taxon>Glomerellales</taxon>
        <taxon>Glomerellaceae</taxon>
        <taxon>Colletotrichum</taxon>
        <taxon>Colletotrichum acutatum species complex</taxon>
    </lineage>
</organism>
<dbReference type="RefSeq" id="XP_060371777.1">
    <property type="nucleotide sequence ID" value="XM_060501695.1"/>
</dbReference>
<evidence type="ECO:0000313" key="2">
    <source>
        <dbReference type="Proteomes" id="UP001244207"/>
    </source>
</evidence>
<keyword evidence="2" id="KW-1185">Reference proteome</keyword>
<gene>
    <name evidence="1" type="ORF">BDZ83DRAFT_2081</name>
</gene>
<name>A0AAD9D2T6_GLOAC</name>
<dbReference type="GeneID" id="85385594"/>